<reference evidence="3" key="1">
    <citation type="journal article" date="2019" name="Int. J. Syst. Evol. Microbiol.">
        <title>The Global Catalogue of Microorganisms (GCM) 10K type strain sequencing project: providing services to taxonomists for standard genome sequencing and annotation.</title>
        <authorList>
            <consortium name="The Broad Institute Genomics Platform"/>
            <consortium name="The Broad Institute Genome Sequencing Center for Infectious Disease"/>
            <person name="Wu L."/>
            <person name="Ma J."/>
        </authorList>
    </citation>
    <scope>NUCLEOTIDE SEQUENCE [LARGE SCALE GENOMIC DNA]</scope>
    <source>
        <strain evidence="3">KCTC 12907</strain>
    </source>
</reference>
<gene>
    <name evidence="2" type="ORF">ACFQMJ_19805</name>
</gene>
<dbReference type="InterPro" id="IPR058548">
    <property type="entry name" value="MlaB-like_STAS"/>
</dbReference>
<evidence type="ECO:0000313" key="3">
    <source>
        <dbReference type="Proteomes" id="UP001596378"/>
    </source>
</evidence>
<proteinExistence type="predicted"/>
<dbReference type="RefSeq" id="WP_378053258.1">
    <property type="nucleotide sequence ID" value="NZ_JBHMDN010000073.1"/>
</dbReference>
<dbReference type="InterPro" id="IPR036513">
    <property type="entry name" value="STAS_dom_sf"/>
</dbReference>
<dbReference type="CDD" id="cd07043">
    <property type="entry name" value="STAS_anti-anti-sigma_factors"/>
    <property type="match status" value="1"/>
</dbReference>
<dbReference type="Gene3D" id="3.30.750.24">
    <property type="entry name" value="STAS domain"/>
    <property type="match status" value="1"/>
</dbReference>
<dbReference type="Pfam" id="PF13466">
    <property type="entry name" value="STAS_2"/>
    <property type="match status" value="1"/>
</dbReference>
<sequence>MCFEMTSQEERITVLLSGAIGVKEAAGIRQQLFPLIRQSSVDISFQLGQVTDMDSSGLGLLLAVKKIASDNRANVIFHDIPDSLRERFRLTGIWG</sequence>
<dbReference type="InterPro" id="IPR002645">
    <property type="entry name" value="STAS_dom"/>
</dbReference>
<evidence type="ECO:0000259" key="1">
    <source>
        <dbReference type="PROSITE" id="PS50801"/>
    </source>
</evidence>
<dbReference type="PROSITE" id="PS50801">
    <property type="entry name" value="STAS"/>
    <property type="match status" value="1"/>
</dbReference>
<keyword evidence="3" id="KW-1185">Reference proteome</keyword>
<comment type="caution">
    <text evidence="2">The sequence shown here is derived from an EMBL/GenBank/DDBJ whole genome shotgun (WGS) entry which is preliminary data.</text>
</comment>
<evidence type="ECO:0000313" key="2">
    <source>
        <dbReference type="EMBL" id="MFC7150784.1"/>
    </source>
</evidence>
<dbReference type="EMBL" id="JBHTAI010000012">
    <property type="protein sequence ID" value="MFC7150784.1"/>
    <property type="molecule type" value="Genomic_DNA"/>
</dbReference>
<accession>A0ABW2FFT2</accession>
<organism evidence="2 3">
    <name type="scientific">Cohnella cellulosilytica</name>
    <dbReference type="NCBI Taxonomy" id="986710"/>
    <lineage>
        <taxon>Bacteria</taxon>
        <taxon>Bacillati</taxon>
        <taxon>Bacillota</taxon>
        <taxon>Bacilli</taxon>
        <taxon>Bacillales</taxon>
        <taxon>Paenibacillaceae</taxon>
        <taxon>Cohnella</taxon>
    </lineage>
</organism>
<dbReference type="SUPFAM" id="SSF52091">
    <property type="entry name" value="SpoIIaa-like"/>
    <property type="match status" value="1"/>
</dbReference>
<protein>
    <submittedName>
        <fullName evidence="2">STAS domain-containing protein</fullName>
    </submittedName>
</protein>
<feature type="domain" description="STAS" evidence="1">
    <location>
        <begin position="1"/>
        <end position="95"/>
    </location>
</feature>
<name>A0ABW2FFT2_9BACL</name>
<dbReference type="Proteomes" id="UP001596378">
    <property type="component" value="Unassembled WGS sequence"/>
</dbReference>